<protein>
    <submittedName>
        <fullName evidence="1">Uncharacterized protein</fullName>
    </submittedName>
</protein>
<accession>A0A7W0CHJ5</accession>
<evidence type="ECO:0000313" key="1">
    <source>
        <dbReference type="EMBL" id="MBA2891313.1"/>
    </source>
</evidence>
<organism evidence="1 2">
    <name type="scientific">Nonomuraea soli</name>
    <dbReference type="NCBI Taxonomy" id="1032476"/>
    <lineage>
        <taxon>Bacteria</taxon>
        <taxon>Bacillati</taxon>
        <taxon>Actinomycetota</taxon>
        <taxon>Actinomycetes</taxon>
        <taxon>Streptosporangiales</taxon>
        <taxon>Streptosporangiaceae</taxon>
        <taxon>Nonomuraea</taxon>
    </lineage>
</organism>
<sequence>MDFTVHGLDEGQADPFEDDAPDRYLLQIWPAQEHEGRIVKSTSRRHRAWVQAG</sequence>
<gene>
    <name evidence="1" type="ORF">HNR30_002654</name>
</gene>
<dbReference type="Proteomes" id="UP000530928">
    <property type="component" value="Unassembled WGS sequence"/>
</dbReference>
<keyword evidence="2" id="KW-1185">Reference proteome</keyword>
<comment type="caution">
    <text evidence="1">The sequence shown here is derived from an EMBL/GenBank/DDBJ whole genome shotgun (WGS) entry which is preliminary data.</text>
</comment>
<evidence type="ECO:0000313" key="2">
    <source>
        <dbReference type="Proteomes" id="UP000530928"/>
    </source>
</evidence>
<dbReference type="AlphaFoldDB" id="A0A7W0CHJ5"/>
<name>A0A7W0CHJ5_9ACTN</name>
<dbReference type="RefSeq" id="WP_181610129.1">
    <property type="nucleotide sequence ID" value="NZ_BAABAM010000002.1"/>
</dbReference>
<reference evidence="1 2" key="1">
    <citation type="submission" date="2020-07" db="EMBL/GenBank/DDBJ databases">
        <title>Genomic Encyclopedia of Type Strains, Phase IV (KMG-IV): sequencing the most valuable type-strain genomes for metagenomic binning, comparative biology and taxonomic classification.</title>
        <authorList>
            <person name="Goeker M."/>
        </authorList>
    </citation>
    <scope>NUCLEOTIDE SEQUENCE [LARGE SCALE GENOMIC DNA]</scope>
    <source>
        <strain evidence="1 2">DSM 45533</strain>
    </source>
</reference>
<dbReference type="EMBL" id="JACDUR010000003">
    <property type="protein sequence ID" value="MBA2891313.1"/>
    <property type="molecule type" value="Genomic_DNA"/>
</dbReference>
<proteinExistence type="predicted"/>